<reference evidence="1 2" key="1">
    <citation type="submission" date="2015-07" db="EMBL/GenBank/DDBJ databases">
        <title>Whole genome sequence of Herpetosiphon geysericola DSM 7119.</title>
        <authorList>
            <person name="Hemp J."/>
            <person name="Ward L.M."/>
            <person name="Pace L.A."/>
            <person name="Fischer W.W."/>
        </authorList>
    </citation>
    <scope>NUCLEOTIDE SEQUENCE [LARGE SCALE GENOMIC DNA]</scope>
    <source>
        <strain evidence="1 2">DSM 7119</strain>
    </source>
</reference>
<evidence type="ECO:0000313" key="2">
    <source>
        <dbReference type="Proteomes" id="UP000050277"/>
    </source>
</evidence>
<gene>
    <name evidence="1" type="ORF">SE18_24395</name>
</gene>
<dbReference type="AlphaFoldDB" id="A0A0P6XWY5"/>
<organism evidence="1 2">
    <name type="scientific">Herpetosiphon geysericola</name>
    <dbReference type="NCBI Taxonomy" id="70996"/>
    <lineage>
        <taxon>Bacteria</taxon>
        <taxon>Bacillati</taxon>
        <taxon>Chloroflexota</taxon>
        <taxon>Chloroflexia</taxon>
        <taxon>Herpetosiphonales</taxon>
        <taxon>Herpetosiphonaceae</taxon>
        <taxon>Herpetosiphon</taxon>
    </lineage>
</organism>
<evidence type="ECO:0000313" key="1">
    <source>
        <dbReference type="EMBL" id="KPL80201.1"/>
    </source>
</evidence>
<dbReference type="Proteomes" id="UP000050277">
    <property type="component" value="Unassembled WGS sequence"/>
</dbReference>
<dbReference type="RefSeq" id="WP_054537084.1">
    <property type="nucleotide sequence ID" value="NZ_LGKP01000040.1"/>
</dbReference>
<name>A0A0P6XWY5_9CHLR</name>
<dbReference type="STRING" id="70996.SE18_24395"/>
<dbReference type="EMBL" id="LGKP01000040">
    <property type="protein sequence ID" value="KPL80201.1"/>
    <property type="molecule type" value="Genomic_DNA"/>
</dbReference>
<keyword evidence="2" id="KW-1185">Reference proteome</keyword>
<protein>
    <submittedName>
        <fullName evidence="1">Uncharacterized protein</fullName>
    </submittedName>
</protein>
<proteinExistence type="predicted"/>
<comment type="caution">
    <text evidence="1">The sequence shown here is derived from an EMBL/GenBank/DDBJ whole genome shotgun (WGS) entry which is preliminary data.</text>
</comment>
<accession>A0A0P6XWY5</accession>
<sequence>MWELKQDSRWPTLWYDDREIIHGKWCLRYDTDFWQPIWDRVAKELIEEQPLTAAMDIERFDGRERLLFVAMCLGVLD</sequence>